<reference evidence="4 5" key="1">
    <citation type="submission" date="2022-03" db="EMBL/GenBank/DDBJ databases">
        <title>Genomic Encyclopedia of Type Strains, Phase III (KMG-III): the genomes of soil and plant-associated and newly described type strains.</title>
        <authorList>
            <person name="Whitman W."/>
        </authorList>
    </citation>
    <scope>NUCLEOTIDE SEQUENCE [LARGE SCALE GENOMIC DNA]</scope>
    <source>
        <strain evidence="4 5">BSker1</strain>
    </source>
</reference>
<keyword evidence="2 3" id="KW-0067">ATP-binding</keyword>
<dbReference type="Gene3D" id="3.40.50.300">
    <property type="entry name" value="P-loop containing nucleotide triphosphate hydrolases"/>
    <property type="match status" value="1"/>
</dbReference>
<dbReference type="SUPFAM" id="SSF52540">
    <property type="entry name" value="P-loop containing nucleoside triphosphate hydrolases"/>
    <property type="match status" value="1"/>
</dbReference>
<accession>A0ABT1G8Z2</accession>
<sequence>MTETAEAKSNQQKLPGGPLARWESDLAAGFVRDEAQEKAIHALEAVYQALVNHQLPLWERFRARMGLPPRQREPVEGLYLWGGVGRGKTHLMDLFYESLPFRDKRRQHFHRFMREAHRGLKRHGDRQDPLEAVADDVARETRVLCFDEFFVSDVADAMILATLLDALFRRGVCLVATSNIPPQDLYRGGLQRQRFLPAIEALERHTRVMNVDGGVDYRLRVLEKAEIYHAPLDEAADTIMADTFQRLAPDGYQGNLSITVEGREIPARGEGDGVAWFDFETLCEGPRSQNDYIELAHEYHTILLSRIPVLKRESENAARRFIALVDEFYDRNVKLIISAQVPAESLYQGRKLEFEFQRTLSRLEEIQTREYLALPHLP</sequence>
<evidence type="ECO:0000256" key="3">
    <source>
        <dbReference type="HAMAP-Rule" id="MF_01919"/>
    </source>
</evidence>
<keyword evidence="1 3" id="KW-0547">Nucleotide-binding</keyword>
<keyword evidence="5" id="KW-1185">Reference proteome</keyword>
<keyword evidence="3" id="KW-0131">Cell cycle</keyword>
<dbReference type="Proteomes" id="UP001523550">
    <property type="component" value="Unassembled WGS sequence"/>
</dbReference>
<evidence type="ECO:0000256" key="2">
    <source>
        <dbReference type="ARBA" id="ARBA00022840"/>
    </source>
</evidence>
<feature type="binding site" evidence="3">
    <location>
        <begin position="82"/>
        <end position="89"/>
    </location>
    <ligand>
        <name>ATP</name>
        <dbReference type="ChEBI" id="CHEBI:30616"/>
    </ligand>
</feature>
<keyword evidence="3 4" id="KW-0132">Cell division</keyword>
<protein>
    <recommendedName>
        <fullName evidence="3">Cell division protein ZapE</fullName>
    </recommendedName>
    <alternativeName>
        <fullName evidence="3">Z ring-associated protein ZapE</fullName>
    </alternativeName>
</protein>
<dbReference type="InterPro" id="IPR030870">
    <property type="entry name" value="ZapE"/>
</dbReference>
<comment type="similarity">
    <text evidence="3">Belongs to the AFG1 ATPase family. ZapE subfamily.</text>
</comment>
<dbReference type="InterPro" id="IPR027417">
    <property type="entry name" value="P-loop_NTPase"/>
</dbReference>
<dbReference type="InterPro" id="IPR005654">
    <property type="entry name" value="ATPase_AFG1-like"/>
</dbReference>
<evidence type="ECO:0000256" key="1">
    <source>
        <dbReference type="ARBA" id="ARBA00022741"/>
    </source>
</evidence>
<dbReference type="RefSeq" id="WP_366518294.1">
    <property type="nucleotide sequence ID" value="NZ_JALJYF010000002.1"/>
</dbReference>
<evidence type="ECO:0000313" key="5">
    <source>
        <dbReference type="Proteomes" id="UP001523550"/>
    </source>
</evidence>
<dbReference type="EMBL" id="JALJYF010000002">
    <property type="protein sequence ID" value="MCP1727512.1"/>
    <property type="molecule type" value="Genomic_DNA"/>
</dbReference>
<keyword evidence="3" id="KW-0963">Cytoplasm</keyword>
<comment type="caution">
    <text evidence="4">The sequence shown here is derived from an EMBL/GenBank/DDBJ whole genome shotgun (WGS) entry which is preliminary data.</text>
</comment>
<dbReference type="Pfam" id="PF03969">
    <property type="entry name" value="AFG1_ATPase"/>
    <property type="match status" value="1"/>
</dbReference>
<dbReference type="NCBIfam" id="NF040713">
    <property type="entry name" value="ZapE"/>
    <property type="match status" value="1"/>
</dbReference>
<comment type="subcellular location">
    <subcellularLocation>
        <location evidence="3">Cytoplasm</location>
    </subcellularLocation>
</comment>
<gene>
    <name evidence="3" type="primary">zapE</name>
    <name evidence="4" type="ORF">J2T60_001512</name>
</gene>
<comment type="subunit">
    <text evidence="3">Interacts with FtsZ.</text>
</comment>
<dbReference type="PANTHER" id="PTHR12169">
    <property type="entry name" value="ATPASE N2B"/>
    <property type="match status" value="1"/>
</dbReference>
<proteinExistence type="inferred from homology"/>
<evidence type="ECO:0000313" key="4">
    <source>
        <dbReference type="EMBL" id="MCP1727512.1"/>
    </source>
</evidence>
<name>A0ABT1G8Z2_9GAMM</name>
<dbReference type="HAMAP" id="MF_01919">
    <property type="entry name" value="ZapE"/>
    <property type="match status" value="1"/>
</dbReference>
<comment type="function">
    <text evidence="3">Reduces the stability of FtsZ polymers in the presence of ATP.</text>
</comment>
<dbReference type="GO" id="GO:0051301">
    <property type="term" value="P:cell division"/>
    <property type="evidence" value="ECO:0007669"/>
    <property type="project" value="UniProtKB-KW"/>
</dbReference>
<keyword evidence="3" id="KW-0378">Hydrolase</keyword>
<dbReference type="PANTHER" id="PTHR12169:SF6">
    <property type="entry name" value="AFG1-LIKE ATPASE"/>
    <property type="match status" value="1"/>
</dbReference>
<organism evidence="4 5">
    <name type="scientific">Natronospira proteinivora</name>
    <dbReference type="NCBI Taxonomy" id="1807133"/>
    <lineage>
        <taxon>Bacteria</taxon>
        <taxon>Pseudomonadati</taxon>
        <taxon>Pseudomonadota</taxon>
        <taxon>Gammaproteobacteria</taxon>
        <taxon>Natronospirales</taxon>
        <taxon>Natronospiraceae</taxon>
        <taxon>Natronospira</taxon>
    </lineage>
</organism>